<keyword evidence="5" id="KW-1185">Reference proteome</keyword>
<feature type="domain" description="DUF4124" evidence="3">
    <location>
        <begin position="15"/>
        <end position="49"/>
    </location>
</feature>
<feature type="region of interest" description="Disordered" evidence="1">
    <location>
        <begin position="40"/>
        <end position="77"/>
    </location>
</feature>
<evidence type="ECO:0000259" key="3">
    <source>
        <dbReference type="Pfam" id="PF13511"/>
    </source>
</evidence>
<dbReference type="EMBL" id="CP025120">
    <property type="protein sequence ID" value="AUD79576.1"/>
    <property type="molecule type" value="Genomic_DNA"/>
</dbReference>
<evidence type="ECO:0000256" key="2">
    <source>
        <dbReference type="SAM" id="SignalP"/>
    </source>
</evidence>
<dbReference type="Pfam" id="PF13511">
    <property type="entry name" value="DUF4124"/>
    <property type="match status" value="1"/>
</dbReference>
<feature type="signal peptide" evidence="2">
    <location>
        <begin position="1"/>
        <end position="22"/>
    </location>
</feature>
<evidence type="ECO:0000313" key="5">
    <source>
        <dbReference type="Proteomes" id="UP000232693"/>
    </source>
</evidence>
<protein>
    <submittedName>
        <fullName evidence="4">DUF4124 domain-containing protein</fullName>
    </submittedName>
</protein>
<dbReference type="AlphaFoldDB" id="A0A2K9AGQ6"/>
<evidence type="ECO:0000256" key="1">
    <source>
        <dbReference type="SAM" id="MobiDB-lite"/>
    </source>
</evidence>
<feature type="compositionally biased region" description="Basic and acidic residues" evidence="1">
    <location>
        <begin position="40"/>
        <end position="58"/>
    </location>
</feature>
<keyword evidence="2" id="KW-0732">Signal</keyword>
<feature type="chain" id="PRO_5043343831" evidence="2">
    <location>
        <begin position="23"/>
        <end position="156"/>
    </location>
</feature>
<gene>
    <name evidence="4" type="ORF">CW740_10120</name>
</gene>
<organism evidence="4 5">
    <name type="scientific">Kangiella profundi</name>
    <dbReference type="NCBI Taxonomy" id="1561924"/>
    <lineage>
        <taxon>Bacteria</taxon>
        <taxon>Pseudomonadati</taxon>
        <taxon>Pseudomonadota</taxon>
        <taxon>Gammaproteobacteria</taxon>
        <taxon>Kangiellales</taxon>
        <taxon>Kangiellaceae</taxon>
        <taxon>Kangiella</taxon>
    </lineage>
</organism>
<dbReference type="Proteomes" id="UP000232693">
    <property type="component" value="Chromosome"/>
</dbReference>
<reference evidence="4 5" key="1">
    <citation type="submission" date="2017-12" db="EMBL/GenBank/DDBJ databases">
        <title>Kangiella profundi FT102 completed genome.</title>
        <authorList>
            <person name="Xu J."/>
            <person name="Wang J."/>
            <person name="Lu Y."/>
        </authorList>
    </citation>
    <scope>NUCLEOTIDE SEQUENCE [LARGE SCALE GENOMIC DNA]</scope>
    <source>
        <strain evidence="4 5">FT102</strain>
    </source>
</reference>
<name>A0A2K9AGQ6_9GAMM</name>
<feature type="compositionally biased region" description="Polar residues" evidence="1">
    <location>
        <begin position="59"/>
        <end position="77"/>
    </location>
</feature>
<dbReference type="InterPro" id="IPR025392">
    <property type="entry name" value="DUF4124"/>
</dbReference>
<dbReference type="OrthoDB" id="7068596at2"/>
<proteinExistence type="predicted"/>
<evidence type="ECO:0000313" key="4">
    <source>
        <dbReference type="EMBL" id="AUD79576.1"/>
    </source>
</evidence>
<dbReference type="RefSeq" id="WP_106647383.1">
    <property type="nucleotide sequence ID" value="NZ_BMGO01000001.1"/>
</dbReference>
<accession>A0A2K9AGQ6</accession>
<dbReference type="KEGG" id="kpd:CW740_10120"/>
<sequence length="156" mass="17659">MHGFLLTFTLVLTLCFTAGSQAYEGKIYKWKDKDGKLHFSDKPPKDQSLKVEEQKVDSSKLTVTSMPRSQRQTPLTAGQCQAAIDNLKNTEPLYRGELVEKLAKKEINDEQFAQGLAKLDEVKRIMNPDSCRNAQPEDRSLLNCIAQNKDARQCIK</sequence>